<dbReference type="Proteomes" id="UP000253934">
    <property type="component" value="Unassembled WGS sequence"/>
</dbReference>
<gene>
    <name evidence="2" type="ORF">DCC88_10435</name>
</gene>
<protein>
    <submittedName>
        <fullName evidence="2">Uncharacterized protein</fullName>
    </submittedName>
</protein>
<proteinExistence type="predicted"/>
<reference evidence="2" key="1">
    <citation type="submission" date="2018-04" db="EMBL/GenBank/DDBJ databases">
        <title>Draft genome sequence of the Candidatus Spirobacillus cienkowskii, a pathogen of freshwater Daphnia species, reconstructed from hemolymph metagenomic reads.</title>
        <authorList>
            <person name="Bresciani L."/>
            <person name="Lemos L.N."/>
            <person name="Wale N."/>
            <person name="Lin J.Y."/>
            <person name="Fernandes G.R."/>
            <person name="Duffy M.A."/>
            <person name="Rodrigues J.M."/>
        </authorList>
    </citation>
    <scope>NUCLEOTIDE SEQUENCE [LARGE SCALE GENOMIC DNA]</scope>
    <source>
        <strain evidence="2">Binning01</strain>
    </source>
</reference>
<feature type="chain" id="PRO_5016883960" evidence="1">
    <location>
        <begin position="24"/>
        <end position="61"/>
    </location>
</feature>
<keyword evidence="3" id="KW-1185">Reference proteome</keyword>
<comment type="caution">
    <text evidence="2">The sequence shown here is derived from an EMBL/GenBank/DDBJ whole genome shotgun (WGS) entry which is preliminary data.</text>
</comment>
<name>A0A369KNC9_9BACT</name>
<organism evidence="2 3">
    <name type="scientific">Spirobacillus cienkowskii</name>
    <dbReference type="NCBI Taxonomy" id="495820"/>
    <lineage>
        <taxon>Bacteria</taxon>
        <taxon>Pseudomonadati</taxon>
        <taxon>Bdellovibrionota</taxon>
        <taxon>Oligoflexia</taxon>
        <taxon>Silvanigrellales</taxon>
        <taxon>Spirobacillus</taxon>
    </lineage>
</organism>
<dbReference type="EMBL" id="QOVW01000088">
    <property type="protein sequence ID" value="RDB35358.1"/>
    <property type="molecule type" value="Genomic_DNA"/>
</dbReference>
<dbReference type="AlphaFoldDB" id="A0A369KNC9"/>
<feature type="signal peptide" evidence="1">
    <location>
        <begin position="1"/>
        <end position="23"/>
    </location>
</feature>
<sequence>MKLKKLLIFSALSVFVLSNKAFSQNPFAKKGNYKSTEAYGMSGMAQALYLDILFLDFTEKQ</sequence>
<accession>A0A369KNC9</accession>
<evidence type="ECO:0000256" key="1">
    <source>
        <dbReference type="SAM" id="SignalP"/>
    </source>
</evidence>
<keyword evidence="1" id="KW-0732">Signal</keyword>
<evidence type="ECO:0000313" key="2">
    <source>
        <dbReference type="EMBL" id="RDB35358.1"/>
    </source>
</evidence>
<evidence type="ECO:0000313" key="3">
    <source>
        <dbReference type="Proteomes" id="UP000253934"/>
    </source>
</evidence>